<dbReference type="PANTHER" id="PTHR23428">
    <property type="entry name" value="HISTONE H2B"/>
    <property type="match status" value="1"/>
</dbReference>
<dbReference type="PRINTS" id="PR00621">
    <property type="entry name" value="HISTONEH2B"/>
</dbReference>
<dbReference type="InterPro" id="IPR000558">
    <property type="entry name" value="Histone_H2B"/>
</dbReference>
<evidence type="ECO:0000256" key="10">
    <source>
        <dbReference type="ARBA" id="ARBA00022990"/>
    </source>
</evidence>
<evidence type="ECO:0000313" key="18">
    <source>
        <dbReference type="Proteomes" id="UP001371456"/>
    </source>
</evidence>
<evidence type="ECO:0000256" key="5">
    <source>
        <dbReference type="ARBA" id="ARBA00022454"/>
    </source>
</evidence>
<dbReference type="GO" id="GO:0003677">
    <property type="term" value="F:DNA binding"/>
    <property type="evidence" value="ECO:0007669"/>
    <property type="project" value="UniProtKB-KW"/>
</dbReference>
<keyword evidence="5 14" id="KW-0158">Chromosome</keyword>
<keyword evidence="10" id="KW-0007">Acetylation</keyword>
<dbReference type="GO" id="GO:0046982">
    <property type="term" value="F:protein heterodimerization activity"/>
    <property type="evidence" value="ECO:0007669"/>
    <property type="project" value="InterPro"/>
</dbReference>
<dbReference type="InterPro" id="IPR034751">
    <property type="entry name" value="Yippee"/>
</dbReference>
<dbReference type="PROSITE" id="PS51792">
    <property type="entry name" value="YIPPEE"/>
    <property type="match status" value="1"/>
</dbReference>
<dbReference type="GO" id="GO:0046872">
    <property type="term" value="F:metal ion binding"/>
    <property type="evidence" value="ECO:0007669"/>
    <property type="project" value="UniProtKB-KW"/>
</dbReference>
<evidence type="ECO:0000256" key="4">
    <source>
        <dbReference type="ARBA" id="ARBA00006846"/>
    </source>
</evidence>
<dbReference type="GO" id="GO:0030527">
    <property type="term" value="F:structural constituent of chromatin"/>
    <property type="evidence" value="ECO:0007669"/>
    <property type="project" value="InterPro"/>
</dbReference>
<gene>
    <name evidence="17" type="ORF">RDI58_016642</name>
</gene>
<evidence type="ECO:0000256" key="14">
    <source>
        <dbReference type="RuleBase" id="RU000451"/>
    </source>
</evidence>
<comment type="caution">
    <text evidence="17">The sequence shown here is derived from an EMBL/GenBank/DDBJ whole genome shotgun (WGS) entry which is preliminary data.</text>
</comment>
<reference evidence="17 18" key="1">
    <citation type="submission" date="2024-02" db="EMBL/GenBank/DDBJ databases">
        <title>de novo genome assembly of Solanum bulbocastanum strain 11H21.</title>
        <authorList>
            <person name="Hosaka A.J."/>
        </authorList>
    </citation>
    <scope>NUCLEOTIDE SEQUENCE [LARGE SCALE GENOMIC DNA]</scope>
    <source>
        <tissue evidence="17">Young leaves</tissue>
    </source>
</reference>
<keyword evidence="18" id="KW-1185">Reference proteome</keyword>
<comment type="subunit">
    <text evidence="14">The nucleosome is a histone octamer containing two molecules each of H2A, H2B, H3 and H4 assembled in one H3-H4 heterotetramer and two H2A-H2B heterodimers. The octamer wraps approximately 147 bp of DNA.</text>
</comment>
<feature type="region of interest" description="Disordered" evidence="15">
    <location>
        <begin position="1"/>
        <end position="49"/>
    </location>
</feature>
<evidence type="ECO:0000256" key="8">
    <source>
        <dbReference type="ARBA" id="ARBA00022833"/>
    </source>
</evidence>
<evidence type="ECO:0000256" key="13">
    <source>
        <dbReference type="ARBA" id="ARBA00023269"/>
    </source>
</evidence>
<comment type="similarity">
    <text evidence="4 14">Belongs to the histone H2B family.</text>
</comment>
<dbReference type="InterPro" id="IPR009072">
    <property type="entry name" value="Histone-fold"/>
</dbReference>
<dbReference type="SMART" id="SM00427">
    <property type="entry name" value="H2B"/>
    <property type="match status" value="1"/>
</dbReference>
<evidence type="ECO:0000256" key="12">
    <source>
        <dbReference type="ARBA" id="ARBA00023242"/>
    </source>
</evidence>
<keyword evidence="7" id="KW-0479">Metal-binding</keyword>
<evidence type="ECO:0000256" key="3">
    <source>
        <dbReference type="ARBA" id="ARBA00004286"/>
    </source>
</evidence>
<name>A0AAN8TMS3_SOLBU</name>
<keyword evidence="8" id="KW-0862">Zinc</keyword>
<comment type="subcellular location">
    <subcellularLocation>
        <location evidence="3">Chromosome</location>
    </subcellularLocation>
    <subcellularLocation>
        <location evidence="2 14">Nucleus</location>
    </subcellularLocation>
</comment>
<dbReference type="GO" id="GO:0005634">
    <property type="term" value="C:nucleus"/>
    <property type="evidence" value="ECO:0007669"/>
    <property type="project" value="UniProtKB-SubCell"/>
</dbReference>
<dbReference type="InterPro" id="IPR007125">
    <property type="entry name" value="H2A/H2B/H3"/>
</dbReference>
<keyword evidence="9" id="KW-0832">Ubl conjugation</keyword>
<evidence type="ECO:0000256" key="1">
    <source>
        <dbReference type="ARBA" id="ARBA00002001"/>
    </source>
</evidence>
<feature type="domain" description="Yippee" evidence="16">
    <location>
        <begin position="160"/>
        <end position="256"/>
    </location>
</feature>
<accession>A0AAN8TMS3</accession>
<dbReference type="SUPFAM" id="SSF47113">
    <property type="entry name" value="Histone-fold"/>
    <property type="match status" value="1"/>
</dbReference>
<dbReference type="FunFam" id="1.10.20.10:FF:000014">
    <property type="entry name" value="Histone H2B"/>
    <property type="match status" value="1"/>
</dbReference>
<dbReference type="Pfam" id="PF00125">
    <property type="entry name" value="Histone"/>
    <property type="match status" value="1"/>
</dbReference>
<dbReference type="Pfam" id="PF03226">
    <property type="entry name" value="Yippee-Mis18"/>
    <property type="match status" value="1"/>
</dbReference>
<keyword evidence="6" id="KW-1017">Isopeptide bond</keyword>
<keyword evidence="13 14" id="KW-0544">Nucleosome core</keyword>
<keyword evidence="12 14" id="KW-0539">Nucleus</keyword>
<dbReference type="AlphaFoldDB" id="A0AAN8TMS3"/>
<evidence type="ECO:0000256" key="15">
    <source>
        <dbReference type="SAM" id="MobiDB-lite"/>
    </source>
</evidence>
<evidence type="ECO:0000256" key="2">
    <source>
        <dbReference type="ARBA" id="ARBA00004123"/>
    </source>
</evidence>
<dbReference type="Gene3D" id="1.10.20.10">
    <property type="entry name" value="Histone, subunit A"/>
    <property type="match status" value="1"/>
</dbReference>
<dbReference type="PROSITE" id="PS00357">
    <property type="entry name" value="HISTONE_H2B"/>
    <property type="match status" value="1"/>
</dbReference>
<evidence type="ECO:0000256" key="11">
    <source>
        <dbReference type="ARBA" id="ARBA00023125"/>
    </source>
</evidence>
<proteinExistence type="inferred from homology"/>
<organism evidence="17 18">
    <name type="scientific">Solanum bulbocastanum</name>
    <name type="common">Wild potato</name>
    <dbReference type="NCBI Taxonomy" id="147425"/>
    <lineage>
        <taxon>Eukaryota</taxon>
        <taxon>Viridiplantae</taxon>
        <taxon>Streptophyta</taxon>
        <taxon>Embryophyta</taxon>
        <taxon>Tracheophyta</taxon>
        <taxon>Spermatophyta</taxon>
        <taxon>Magnoliopsida</taxon>
        <taxon>eudicotyledons</taxon>
        <taxon>Gunneridae</taxon>
        <taxon>Pentapetalae</taxon>
        <taxon>asterids</taxon>
        <taxon>lamiids</taxon>
        <taxon>Solanales</taxon>
        <taxon>Solanaceae</taxon>
        <taxon>Solanoideae</taxon>
        <taxon>Solaneae</taxon>
        <taxon>Solanum</taxon>
    </lineage>
</organism>
<keyword evidence="11 14" id="KW-0238">DNA-binding</keyword>
<evidence type="ECO:0000256" key="9">
    <source>
        <dbReference type="ARBA" id="ARBA00022843"/>
    </source>
</evidence>
<evidence type="ECO:0000256" key="7">
    <source>
        <dbReference type="ARBA" id="ARBA00022723"/>
    </source>
</evidence>
<dbReference type="InterPro" id="IPR004910">
    <property type="entry name" value="Yippee/Mis18/Cereblon"/>
</dbReference>
<feature type="compositionally biased region" description="Basic and acidic residues" evidence="15">
    <location>
        <begin position="1"/>
        <end position="46"/>
    </location>
</feature>
<evidence type="ECO:0000259" key="16">
    <source>
        <dbReference type="PROSITE" id="PS51792"/>
    </source>
</evidence>
<sequence length="280" mass="31358">MAPKAEKKPAEKKPAEEKKSTVAEKAPAEKKPKAGKKLPKDAASVEKKKKKAKKSVETYKIYIFKVLKQVHPDIGISSKAMGIMNSFINDIFEKLAQESSRLARYNKKPTITSREIQTAVRLVLPGELAKHAVSEGTKAVTKKFSAMGNSFLLEFNVSDRFYLCRFCQNHLALCKDFSLNYSPVTGVTGGVFDEVVNVHVNELKKLKQLGPHTVADVYCNKCENLLGWKYIEVYEEDPVARKDMVMLQMGKLQERYGNQIEEAVEPRAHAATGVPIVKEI</sequence>
<evidence type="ECO:0000313" key="17">
    <source>
        <dbReference type="EMBL" id="KAK6788117.1"/>
    </source>
</evidence>
<dbReference type="Proteomes" id="UP001371456">
    <property type="component" value="Unassembled WGS sequence"/>
</dbReference>
<protein>
    <recommendedName>
        <fullName evidence="14">Histone H2B</fullName>
    </recommendedName>
</protein>
<dbReference type="InterPro" id="IPR055333">
    <property type="entry name" value="HISTONE_H2B_site"/>
</dbReference>
<dbReference type="GO" id="GO:0000786">
    <property type="term" value="C:nucleosome"/>
    <property type="evidence" value="ECO:0007669"/>
    <property type="project" value="UniProtKB-KW"/>
</dbReference>
<evidence type="ECO:0000256" key="6">
    <source>
        <dbReference type="ARBA" id="ARBA00022499"/>
    </source>
</evidence>
<comment type="function">
    <text evidence="1">Core component of nucleosome. Nucleosomes wrap and compact DNA into chromatin, limiting DNA accessibility to the cellular machineries which require DNA as a template. Histones thereby play a central role in transcription regulation, DNA repair, DNA replication and chromosomal stability. DNA accessibility is regulated via a complex set of post-translational modifications of histones, also called histone code, and nucleosome remodeling.</text>
</comment>
<dbReference type="CDD" id="cd22910">
    <property type="entry name" value="HFD_H2B"/>
    <property type="match status" value="1"/>
</dbReference>
<dbReference type="EMBL" id="JBANQN010000006">
    <property type="protein sequence ID" value="KAK6788117.1"/>
    <property type="molecule type" value="Genomic_DNA"/>
</dbReference>